<organism evidence="1 2">
    <name type="scientific">Desulfoluna spongiiphila</name>
    <dbReference type="NCBI Taxonomy" id="419481"/>
    <lineage>
        <taxon>Bacteria</taxon>
        <taxon>Pseudomonadati</taxon>
        <taxon>Thermodesulfobacteriota</taxon>
        <taxon>Desulfobacteria</taxon>
        <taxon>Desulfobacterales</taxon>
        <taxon>Desulfolunaceae</taxon>
        <taxon>Desulfoluna</taxon>
    </lineage>
</organism>
<gene>
    <name evidence="1" type="ORF">SAMN05216233_11351</name>
</gene>
<dbReference type="RefSeq" id="WP_139164014.1">
    <property type="nucleotide sequence ID" value="NZ_FMUX01000013.1"/>
</dbReference>
<accession>A0A1G5HB61</accession>
<proteinExistence type="predicted"/>
<dbReference type="PROSITE" id="PS51257">
    <property type="entry name" value="PROKAR_LIPOPROTEIN"/>
    <property type="match status" value="1"/>
</dbReference>
<evidence type="ECO:0000313" key="2">
    <source>
        <dbReference type="Proteomes" id="UP000198870"/>
    </source>
</evidence>
<dbReference type="EMBL" id="FMUX01000013">
    <property type="protein sequence ID" value="SCY60729.1"/>
    <property type="molecule type" value="Genomic_DNA"/>
</dbReference>
<reference evidence="1 2" key="1">
    <citation type="submission" date="2016-10" db="EMBL/GenBank/DDBJ databases">
        <authorList>
            <person name="de Groot N.N."/>
        </authorList>
    </citation>
    <scope>NUCLEOTIDE SEQUENCE [LARGE SCALE GENOMIC DNA]</scope>
    <source>
        <strain evidence="1 2">AA1</strain>
    </source>
</reference>
<protein>
    <submittedName>
        <fullName evidence="1">Uncharacterized protein</fullName>
    </submittedName>
</protein>
<sequence>MGTGMKNGFKRDARRVMWVLVALVLVACDKEPPERDMIVGPWKDTIASYHTIISFRSNGSFGIIRLVEGQHSKIDEKAERVKVDGKWKLLPPEMEGDPLLLIMTPEMVVGDTPWAVDTPVTYLIERLTRNSMLLRPSGGERITWDRLRSTKAPEEEDGIPLTQVPTGPLVVGLTKERLNEDNRYLCVQLILTVNDVEGLRYVEPEDTSVGGAPGAYRLHPSLLEALVLHMSRLSYRDVRSLKRFHEVRADFIRILTPYLGSHLQDIKVVKVVVTSTREGVSEFVGEFAPEKVIAPEAGS</sequence>
<name>A0A1G5HB61_9BACT</name>
<dbReference type="AlphaFoldDB" id="A0A1G5HB61"/>
<evidence type="ECO:0000313" key="1">
    <source>
        <dbReference type="EMBL" id="SCY60729.1"/>
    </source>
</evidence>
<keyword evidence="2" id="KW-1185">Reference proteome</keyword>
<dbReference type="Proteomes" id="UP000198870">
    <property type="component" value="Unassembled WGS sequence"/>
</dbReference>